<reference evidence="3" key="1">
    <citation type="submission" date="2017-04" db="EMBL/GenBank/DDBJ databases">
        <title>Genome evolution of the luminous symbionts of deep sea anglerfish.</title>
        <authorList>
            <person name="Hendry T.A."/>
        </authorList>
    </citation>
    <scope>NUCLEOTIDE SEQUENCE [LARGE SCALE GENOMIC DNA]</scope>
</reference>
<keyword evidence="1" id="KW-1133">Transmembrane helix</keyword>
<dbReference type="Proteomes" id="UP000218160">
    <property type="component" value="Chromosome 1"/>
</dbReference>
<feature type="transmembrane region" description="Helical" evidence="1">
    <location>
        <begin position="20"/>
        <end position="37"/>
    </location>
</feature>
<accession>A0A291B9R1</accession>
<dbReference type="AlphaFoldDB" id="A0A291B9R1"/>
<name>A0A291B9R1_9GAMM</name>
<sequence length="40" mass="4650">MKKPFSYEIKLNKVIVGNSSLFSDLSIVITFMIKRVFSMH</sequence>
<evidence type="ECO:0000313" key="2">
    <source>
        <dbReference type="EMBL" id="ATF09746.1"/>
    </source>
</evidence>
<evidence type="ECO:0000256" key="1">
    <source>
        <dbReference type="SAM" id="Phobius"/>
    </source>
</evidence>
<proteinExistence type="predicted"/>
<organism evidence="2 3">
    <name type="scientific">Candidatus Enterovibrio altilux</name>
    <dbReference type="NCBI Taxonomy" id="1927128"/>
    <lineage>
        <taxon>Bacteria</taxon>
        <taxon>Pseudomonadati</taxon>
        <taxon>Pseudomonadota</taxon>
        <taxon>Gammaproteobacteria</taxon>
        <taxon>Vibrionales</taxon>
        <taxon>Vibrionaceae</taxon>
        <taxon>Enterovibrio</taxon>
    </lineage>
</organism>
<dbReference type="KEGG" id="elux:BTN50_1260"/>
<evidence type="ECO:0000313" key="3">
    <source>
        <dbReference type="Proteomes" id="UP000218160"/>
    </source>
</evidence>
<keyword evidence="3" id="KW-1185">Reference proteome</keyword>
<keyword evidence="1" id="KW-0812">Transmembrane</keyword>
<protein>
    <submittedName>
        <fullName evidence="2">Uncharacterized protein</fullName>
    </submittedName>
</protein>
<keyword evidence="1" id="KW-0472">Membrane</keyword>
<dbReference type="EMBL" id="CP020660">
    <property type="protein sequence ID" value="ATF09746.1"/>
    <property type="molecule type" value="Genomic_DNA"/>
</dbReference>
<gene>
    <name evidence="2" type="ORF">BTN50_1260</name>
</gene>